<dbReference type="InterPro" id="IPR000742">
    <property type="entry name" value="EGF"/>
</dbReference>
<feature type="domain" description="EGF-like" evidence="3">
    <location>
        <begin position="22"/>
        <end position="57"/>
    </location>
</feature>
<reference evidence="4" key="1">
    <citation type="submission" date="2022-10" db="EMBL/GenBank/DDBJ databases">
        <title>Tapping the CABI collections for fungal endophytes: first genome assemblies for Collariella, Neodidymelliopsis, Ascochyta clinopodiicola, Didymella pomorum, Didymosphaeria variabile, Neocosmospora piperis and Neocucurbitaria cava.</title>
        <authorList>
            <person name="Hill R."/>
        </authorList>
    </citation>
    <scope>NUCLEOTIDE SEQUENCE</scope>
    <source>
        <strain evidence="4">IMI 356814</strain>
    </source>
</reference>
<feature type="disulfide bond" evidence="1">
    <location>
        <begin position="47"/>
        <end position="56"/>
    </location>
</feature>
<keyword evidence="2" id="KW-0732">Signal</keyword>
<name>A0A9W8YDN9_9PLEO</name>
<organism evidence="4 5">
    <name type="scientific">Neocucurbitaria cava</name>
    <dbReference type="NCBI Taxonomy" id="798079"/>
    <lineage>
        <taxon>Eukaryota</taxon>
        <taxon>Fungi</taxon>
        <taxon>Dikarya</taxon>
        <taxon>Ascomycota</taxon>
        <taxon>Pezizomycotina</taxon>
        <taxon>Dothideomycetes</taxon>
        <taxon>Pleosporomycetidae</taxon>
        <taxon>Pleosporales</taxon>
        <taxon>Pleosporineae</taxon>
        <taxon>Cucurbitariaceae</taxon>
        <taxon>Neocucurbitaria</taxon>
    </lineage>
</organism>
<proteinExistence type="predicted"/>
<dbReference type="PROSITE" id="PS01186">
    <property type="entry name" value="EGF_2"/>
    <property type="match status" value="1"/>
</dbReference>
<evidence type="ECO:0000313" key="5">
    <source>
        <dbReference type="Proteomes" id="UP001140560"/>
    </source>
</evidence>
<dbReference type="CDD" id="cd08994">
    <property type="entry name" value="GH43_62_32_68_117_130-like"/>
    <property type="match status" value="1"/>
</dbReference>
<evidence type="ECO:0000313" key="4">
    <source>
        <dbReference type="EMBL" id="KAJ4375130.1"/>
    </source>
</evidence>
<dbReference type="EMBL" id="JAPEUY010000003">
    <property type="protein sequence ID" value="KAJ4375130.1"/>
    <property type="molecule type" value="Genomic_DNA"/>
</dbReference>
<dbReference type="PROSITE" id="PS50026">
    <property type="entry name" value="EGF_3"/>
    <property type="match status" value="1"/>
</dbReference>
<dbReference type="CDD" id="cd00053">
    <property type="entry name" value="EGF"/>
    <property type="match status" value="1"/>
</dbReference>
<gene>
    <name evidence="4" type="ORF">N0V83_002214</name>
</gene>
<feature type="signal peptide" evidence="2">
    <location>
        <begin position="1"/>
        <end position="22"/>
    </location>
</feature>
<feature type="chain" id="PRO_5040786473" description="EGF-like domain-containing protein" evidence="2">
    <location>
        <begin position="23"/>
        <end position="395"/>
    </location>
</feature>
<dbReference type="Gene3D" id="2.10.25.10">
    <property type="entry name" value="Laminin"/>
    <property type="match status" value="1"/>
</dbReference>
<keyword evidence="1" id="KW-0245">EGF-like domain</keyword>
<dbReference type="Proteomes" id="UP001140560">
    <property type="component" value="Unassembled WGS sequence"/>
</dbReference>
<dbReference type="PROSITE" id="PS00022">
    <property type="entry name" value="EGF_1"/>
    <property type="match status" value="1"/>
</dbReference>
<dbReference type="AlphaFoldDB" id="A0A9W8YDN9"/>
<accession>A0A9W8YDN9</accession>
<sequence>MQLGTLLLRHLLISSVVTLALPAAPCTNDEDCSLNGLCHPRSQTCHCDPGWTGPSCSALDLSPATRGTGYNHTTYTDPTYYKSYGNSSWGGQIVQDRHNKKLFHLLVDQFSHGCGLGGWRPTSFVARAESTKGPQGPYEWVEGVTGSFRHNAYVHWSPADQAYLLWTIGVDVPPDAIGSCKSVSKDAWPNNISVAAAPEITGPWTRFHVAVNGTNPAPWPLLSTASKKIALAAEDFKIYTADRWDSNEYQLVHAAPPWNTSDYAPTWTEDPFLWRDKRGNWHALAHWMIDIVESKNRTKKYPRVGTHMFARSLEGPWKFTQQEAFSSVVAFTDGSVETFNRRERPKLFFSDDDGEVTPLYLVTGVQPLGTSSLSYTLIQPIGQAWRKFEEELGWV</sequence>
<comment type="caution">
    <text evidence="1">Lacks conserved residue(s) required for the propagation of feature annotation.</text>
</comment>
<evidence type="ECO:0000259" key="3">
    <source>
        <dbReference type="PROSITE" id="PS50026"/>
    </source>
</evidence>
<protein>
    <recommendedName>
        <fullName evidence="3">EGF-like domain-containing protein</fullName>
    </recommendedName>
</protein>
<evidence type="ECO:0000256" key="2">
    <source>
        <dbReference type="SAM" id="SignalP"/>
    </source>
</evidence>
<keyword evidence="5" id="KW-1185">Reference proteome</keyword>
<comment type="caution">
    <text evidence="4">The sequence shown here is derived from an EMBL/GenBank/DDBJ whole genome shotgun (WGS) entry which is preliminary data.</text>
</comment>
<dbReference type="Pfam" id="PF23106">
    <property type="entry name" value="EGF_Teneurin"/>
    <property type="match status" value="1"/>
</dbReference>
<evidence type="ECO:0000256" key="1">
    <source>
        <dbReference type="PROSITE-ProRule" id="PRU00076"/>
    </source>
</evidence>
<dbReference type="OrthoDB" id="6130531at2759"/>
<keyword evidence="1" id="KW-1015">Disulfide bond</keyword>